<dbReference type="Gene3D" id="1.10.287.370">
    <property type="match status" value="1"/>
</dbReference>
<dbReference type="GO" id="GO:0016272">
    <property type="term" value="C:prefoldin complex"/>
    <property type="evidence" value="ECO:0007669"/>
    <property type="project" value="InterPro"/>
</dbReference>
<dbReference type="EMBL" id="KF901181">
    <property type="protein sequence ID" value="AIF21039.1"/>
    <property type="molecule type" value="Genomic_DNA"/>
</dbReference>
<reference evidence="2" key="1">
    <citation type="journal article" date="2014" name="Genome Biol. Evol.">
        <title>Pangenome evidence for extensive interdomain horizontal transfer affecting lineage core and shell genes in uncultured planktonic thaumarchaeota and euryarchaeota.</title>
        <authorList>
            <person name="Deschamps P."/>
            <person name="Zivanovic Y."/>
            <person name="Moreira D."/>
            <person name="Rodriguez-Valera F."/>
            <person name="Lopez-Garcia P."/>
        </authorList>
    </citation>
    <scope>NUCLEOTIDE SEQUENCE</scope>
</reference>
<evidence type="ECO:0000313" key="2">
    <source>
        <dbReference type="EMBL" id="AIF21039.1"/>
    </source>
</evidence>
<evidence type="ECO:0008006" key="3">
    <source>
        <dbReference type="Google" id="ProtNLM"/>
    </source>
</evidence>
<dbReference type="GO" id="GO:0051082">
    <property type="term" value="F:unfolded protein binding"/>
    <property type="evidence" value="ECO:0007669"/>
    <property type="project" value="InterPro"/>
</dbReference>
<dbReference type="InterPro" id="IPR002777">
    <property type="entry name" value="PFD_beta-like"/>
</dbReference>
<dbReference type="InterPro" id="IPR009053">
    <property type="entry name" value="Prefoldin"/>
</dbReference>
<protein>
    <recommendedName>
        <fullName evidence="3">Prefoldin subunit beta</fullName>
    </recommendedName>
</protein>
<dbReference type="SUPFAM" id="SSF46579">
    <property type="entry name" value="Prefoldin"/>
    <property type="match status" value="1"/>
</dbReference>
<keyword evidence="1" id="KW-0175">Coiled coil</keyword>
<accession>A0A075HZF8</accession>
<organism evidence="2">
    <name type="scientific">uncultured marine group II/III euryarchaeote KM3_98_B01</name>
    <dbReference type="NCBI Taxonomy" id="1456546"/>
    <lineage>
        <taxon>Archaea</taxon>
        <taxon>Methanobacteriati</taxon>
        <taxon>Methanobacteriota</taxon>
        <taxon>environmental samples</taxon>
    </lineage>
</organism>
<evidence type="ECO:0000256" key="1">
    <source>
        <dbReference type="SAM" id="Coils"/>
    </source>
</evidence>
<dbReference type="GO" id="GO:0006457">
    <property type="term" value="P:protein folding"/>
    <property type="evidence" value="ECO:0007669"/>
    <property type="project" value="InterPro"/>
</dbReference>
<name>A0A075HZF8_9EURY</name>
<proteinExistence type="predicted"/>
<feature type="coiled-coil region" evidence="1">
    <location>
        <begin position="7"/>
        <end position="41"/>
    </location>
</feature>
<dbReference type="Pfam" id="PF01920">
    <property type="entry name" value="Prefoldin_2"/>
    <property type="match status" value="1"/>
</dbReference>
<dbReference type="AlphaFoldDB" id="A0A075HZF8"/>
<sequence>MVDQQQIQSLVQELQMVRGQIQSLTSQLNEISLTIEALASQDPERSVYRALGGILLEVDDRATLTSDLESSRETIESHLKTLSARESEIRSQYSEAVESLDD</sequence>